<protein>
    <recommendedName>
        <fullName evidence="3">RAVE subunit 2/Rogdi</fullName>
    </recommendedName>
</protein>
<proteinExistence type="predicted"/>
<dbReference type="EMBL" id="KQ257450">
    <property type="protein sequence ID" value="KND04677.1"/>
    <property type="molecule type" value="Genomic_DNA"/>
</dbReference>
<reference evidence="1 2" key="1">
    <citation type="submission" date="2009-08" db="EMBL/GenBank/DDBJ databases">
        <title>The Genome Sequence of Spizellomyces punctatus strain DAOM BR117.</title>
        <authorList>
            <consortium name="The Broad Institute Genome Sequencing Platform"/>
            <person name="Russ C."/>
            <person name="Cuomo C."/>
            <person name="Shea T."/>
            <person name="Young S.K."/>
            <person name="Zeng Q."/>
            <person name="Koehrsen M."/>
            <person name="Haas B."/>
            <person name="Borodovsky M."/>
            <person name="Guigo R."/>
            <person name="Alvarado L."/>
            <person name="Berlin A."/>
            <person name="Bochicchio J."/>
            <person name="Borenstein D."/>
            <person name="Chapman S."/>
            <person name="Chen Z."/>
            <person name="Engels R."/>
            <person name="Freedman E."/>
            <person name="Gellesch M."/>
            <person name="Goldberg J."/>
            <person name="Griggs A."/>
            <person name="Gujja S."/>
            <person name="Heiman D."/>
            <person name="Hepburn T."/>
            <person name="Howarth C."/>
            <person name="Jen D."/>
            <person name="Larson L."/>
            <person name="Lewis B."/>
            <person name="Mehta T."/>
            <person name="Park D."/>
            <person name="Pearson M."/>
            <person name="Roberts A."/>
            <person name="Saif S."/>
            <person name="Shenoy N."/>
            <person name="Sisk P."/>
            <person name="Stolte C."/>
            <person name="Sykes S."/>
            <person name="Thomson T."/>
            <person name="Walk T."/>
            <person name="White J."/>
            <person name="Yandava C."/>
            <person name="Burger G."/>
            <person name="Gray M.W."/>
            <person name="Holland P.W.H."/>
            <person name="King N."/>
            <person name="Lang F.B.F."/>
            <person name="Roger A.J."/>
            <person name="Ruiz-Trillo I."/>
            <person name="Lander E."/>
            <person name="Nusbaum C."/>
        </authorList>
    </citation>
    <scope>NUCLEOTIDE SEQUENCE [LARGE SCALE GENOMIC DNA]</scope>
    <source>
        <strain evidence="1 2">DAOM BR117</strain>
    </source>
</reference>
<dbReference type="Pfam" id="PF10259">
    <property type="entry name" value="Rogdi_lz"/>
    <property type="match status" value="1"/>
</dbReference>
<evidence type="ECO:0000313" key="2">
    <source>
        <dbReference type="Proteomes" id="UP000053201"/>
    </source>
</evidence>
<gene>
    <name evidence="1" type="ORF">SPPG_00392</name>
</gene>
<dbReference type="InParanoid" id="A0A0L0HUB9"/>
<dbReference type="GO" id="GO:0043291">
    <property type="term" value="C:RAVE complex"/>
    <property type="evidence" value="ECO:0007669"/>
    <property type="project" value="TreeGrafter"/>
</dbReference>
<dbReference type="eggNOG" id="KOG3992">
    <property type="taxonomic scope" value="Eukaryota"/>
</dbReference>
<dbReference type="PANTHER" id="PTHR13618:SF1">
    <property type="entry name" value="PROTEIN ROGDI HOMOLOG"/>
    <property type="match status" value="1"/>
</dbReference>
<dbReference type="VEuPathDB" id="FungiDB:SPPG_00392"/>
<dbReference type="Proteomes" id="UP000053201">
    <property type="component" value="Unassembled WGS sequence"/>
</dbReference>
<dbReference type="InterPro" id="IPR028241">
    <property type="entry name" value="RAVE2/Rogdi"/>
</dbReference>
<dbReference type="OrthoDB" id="66510at2759"/>
<dbReference type="PANTHER" id="PTHR13618">
    <property type="entry name" value="LEUCINE ZIPPER CONTAINING TRANSCRIPTION FACTOR LZF1"/>
    <property type="match status" value="1"/>
</dbReference>
<keyword evidence="2" id="KW-1185">Reference proteome</keyword>
<organism evidence="1 2">
    <name type="scientific">Spizellomyces punctatus (strain DAOM BR117)</name>
    <dbReference type="NCBI Taxonomy" id="645134"/>
    <lineage>
        <taxon>Eukaryota</taxon>
        <taxon>Fungi</taxon>
        <taxon>Fungi incertae sedis</taxon>
        <taxon>Chytridiomycota</taxon>
        <taxon>Chytridiomycota incertae sedis</taxon>
        <taxon>Chytridiomycetes</taxon>
        <taxon>Spizellomycetales</taxon>
        <taxon>Spizellomycetaceae</taxon>
        <taxon>Spizellomyces</taxon>
    </lineage>
</organism>
<evidence type="ECO:0008006" key="3">
    <source>
        <dbReference type="Google" id="ProtNLM"/>
    </source>
</evidence>
<dbReference type="OMA" id="PYKVCHP"/>
<accession>A0A0L0HUB9</accession>
<dbReference type="RefSeq" id="XP_016612716.1">
    <property type="nucleotide sequence ID" value="XM_016748720.1"/>
</dbReference>
<name>A0A0L0HUB9_SPIPD</name>
<dbReference type="STRING" id="645134.A0A0L0HUB9"/>
<sequence>MDVASATNVPNAPTTLSKEESVLRAELLWMLETQAPPLVAEVGTIIKTGLACCTPSSADAGPNQRSTASATLAVTSANSDLLKGFVTIDGTAIVKGELTLKLPHYNRGNVIKLTINSANPPVLHQVQTARNYLLLALEAFESQPNAAHDRDSLMQLLNRVSAIVKKAKAALVRIDESDIFPNKECDIKVFAPDLPDDLVVEFHVIQSNLVVSVYALNFHQPGIPLQFQSKILGKFKNIKLDTYKGRPVEILDELTVESASPRLATLVRSIDTLDGLCEEMRIKLQILR</sequence>
<dbReference type="AlphaFoldDB" id="A0A0L0HUB9"/>
<evidence type="ECO:0000313" key="1">
    <source>
        <dbReference type="EMBL" id="KND04677.1"/>
    </source>
</evidence>
<dbReference type="GeneID" id="27684122"/>